<evidence type="ECO:0000256" key="3">
    <source>
        <dbReference type="ARBA" id="ARBA00022692"/>
    </source>
</evidence>
<gene>
    <name evidence="8" type="ORF">SAMN06265361_103113</name>
</gene>
<accession>A0AA45WNF9</accession>
<evidence type="ECO:0000256" key="2">
    <source>
        <dbReference type="ARBA" id="ARBA00007362"/>
    </source>
</evidence>
<dbReference type="SUPFAM" id="SSF103481">
    <property type="entry name" value="Multidrug resistance efflux transporter EmrE"/>
    <property type="match status" value="2"/>
</dbReference>
<evidence type="ECO:0000256" key="1">
    <source>
        <dbReference type="ARBA" id="ARBA00004127"/>
    </source>
</evidence>
<dbReference type="EMBL" id="FXTU01000003">
    <property type="protein sequence ID" value="SMP18217.1"/>
    <property type="molecule type" value="Genomic_DNA"/>
</dbReference>
<feature type="transmembrane region" description="Helical" evidence="6">
    <location>
        <begin position="176"/>
        <end position="196"/>
    </location>
</feature>
<feature type="transmembrane region" description="Helical" evidence="6">
    <location>
        <begin position="122"/>
        <end position="139"/>
    </location>
</feature>
<sequence>MSLKNLGILLALAALWGASFLYIRVAVSEVGPVFLVWLRVGIALLTLLAYAFLLKIPFSIKKDHAKYYLLGLINTVLPFVLISYAEVHITSSFAAILNATTPLFTAVVARVWLKEMFTVQKVLGLLIGFIGVCVLVGWSPMELNLATVLAISASLLAALFYGLGSTYAKKTFDVSPLSLSIGQLLGATACILPFATMDVPAKLPSLPVTLSILALAILSTAFAYLLYFRLLRDVGPTQTNYVTMLVPAFGVIWGMMFLDEPMTTGTVIGMLLILVSVLFFSNLPLSKRKKATDDHAA</sequence>
<reference evidence="8" key="1">
    <citation type="submission" date="2017-05" db="EMBL/GenBank/DDBJ databases">
        <authorList>
            <person name="Varghese N."/>
            <person name="Submissions S."/>
        </authorList>
    </citation>
    <scope>NUCLEOTIDE SEQUENCE</scope>
    <source>
        <strain evidence="8">DSM 45262</strain>
    </source>
</reference>
<dbReference type="InterPro" id="IPR050638">
    <property type="entry name" value="AA-Vitamin_Transporters"/>
</dbReference>
<evidence type="ECO:0000256" key="5">
    <source>
        <dbReference type="ARBA" id="ARBA00023136"/>
    </source>
</evidence>
<dbReference type="Proteomes" id="UP001157946">
    <property type="component" value="Unassembled WGS sequence"/>
</dbReference>
<dbReference type="Gene3D" id="1.10.3730.20">
    <property type="match status" value="1"/>
</dbReference>
<evidence type="ECO:0000256" key="6">
    <source>
        <dbReference type="SAM" id="Phobius"/>
    </source>
</evidence>
<feature type="transmembrane region" description="Helical" evidence="6">
    <location>
        <begin position="239"/>
        <end position="258"/>
    </location>
</feature>
<feature type="domain" description="EamA" evidence="7">
    <location>
        <begin position="150"/>
        <end position="281"/>
    </location>
</feature>
<evidence type="ECO:0000313" key="9">
    <source>
        <dbReference type="Proteomes" id="UP001157946"/>
    </source>
</evidence>
<evidence type="ECO:0000313" key="8">
    <source>
        <dbReference type="EMBL" id="SMP18217.1"/>
    </source>
</evidence>
<keyword evidence="3 6" id="KW-0812">Transmembrane</keyword>
<keyword evidence="5 6" id="KW-0472">Membrane</keyword>
<evidence type="ECO:0000256" key="4">
    <source>
        <dbReference type="ARBA" id="ARBA00022989"/>
    </source>
</evidence>
<feature type="domain" description="EamA" evidence="7">
    <location>
        <begin position="8"/>
        <end position="136"/>
    </location>
</feature>
<keyword evidence="9" id="KW-1185">Reference proteome</keyword>
<organism evidence="8 9">
    <name type="scientific">Laceyella tengchongensis</name>
    <dbReference type="NCBI Taxonomy" id="574699"/>
    <lineage>
        <taxon>Bacteria</taxon>
        <taxon>Bacillati</taxon>
        <taxon>Bacillota</taxon>
        <taxon>Bacilli</taxon>
        <taxon>Bacillales</taxon>
        <taxon>Thermoactinomycetaceae</taxon>
        <taxon>Laceyella</taxon>
    </lineage>
</organism>
<dbReference type="InterPro" id="IPR037185">
    <property type="entry name" value="EmrE-like"/>
</dbReference>
<dbReference type="InterPro" id="IPR000620">
    <property type="entry name" value="EamA_dom"/>
</dbReference>
<feature type="transmembrane region" description="Helical" evidence="6">
    <location>
        <begin position="91"/>
        <end position="113"/>
    </location>
</feature>
<comment type="subcellular location">
    <subcellularLocation>
        <location evidence="1">Endomembrane system</location>
        <topology evidence="1">Multi-pass membrane protein</topology>
    </subcellularLocation>
</comment>
<feature type="transmembrane region" description="Helical" evidence="6">
    <location>
        <begin position="145"/>
        <end position="164"/>
    </location>
</feature>
<protein>
    <submittedName>
        <fullName evidence="8">Permease of the drug/metabolite transporter (DMT) superfamily</fullName>
    </submittedName>
</protein>
<evidence type="ECO:0000259" key="7">
    <source>
        <dbReference type="Pfam" id="PF00892"/>
    </source>
</evidence>
<feature type="transmembrane region" description="Helical" evidence="6">
    <location>
        <begin position="67"/>
        <end position="85"/>
    </location>
</feature>
<dbReference type="PANTHER" id="PTHR32322">
    <property type="entry name" value="INNER MEMBRANE TRANSPORTER"/>
    <property type="match status" value="1"/>
</dbReference>
<comment type="caution">
    <text evidence="8">The sequence shown here is derived from an EMBL/GenBank/DDBJ whole genome shotgun (WGS) entry which is preliminary data.</text>
</comment>
<dbReference type="PANTHER" id="PTHR32322:SF9">
    <property type="entry name" value="AMINO-ACID METABOLITE EFFLUX PUMP-RELATED"/>
    <property type="match status" value="1"/>
</dbReference>
<name>A0AA45WNF9_9BACL</name>
<feature type="transmembrane region" description="Helical" evidence="6">
    <location>
        <begin position="36"/>
        <end position="55"/>
    </location>
</feature>
<keyword evidence="4 6" id="KW-1133">Transmembrane helix</keyword>
<dbReference type="GO" id="GO:0016020">
    <property type="term" value="C:membrane"/>
    <property type="evidence" value="ECO:0007669"/>
    <property type="project" value="UniProtKB-SubCell"/>
</dbReference>
<dbReference type="RefSeq" id="WP_102992491.1">
    <property type="nucleotide sequence ID" value="NZ_FXTU01000003.1"/>
</dbReference>
<dbReference type="AlphaFoldDB" id="A0AA45WNF9"/>
<dbReference type="Pfam" id="PF00892">
    <property type="entry name" value="EamA"/>
    <property type="match status" value="2"/>
</dbReference>
<feature type="transmembrane region" description="Helical" evidence="6">
    <location>
        <begin position="264"/>
        <end position="285"/>
    </location>
</feature>
<proteinExistence type="inferred from homology"/>
<comment type="similarity">
    <text evidence="2">Belongs to the EamA transporter family.</text>
</comment>
<feature type="transmembrane region" description="Helical" evidence="6">
    <location>
        <begin position="208"/>
        <end position="227"/>
    </location>
</feature>